<dbReference type="AlphaFoldDB" id="A0A7R8CQX3"/>
<protein>
    <submittedName>
        <fullName evidence="1">(salmon louse) hypothetical protein</fullName>
    </submittedName>
</protein>
<reference evidence="1" key="1">
    <citation type="submission" date="2021-02" db="EMBL/GenBank/DDBJ databases">
        <authorList>
            <person name="Bekaert M."/>
        </authorList>
    </citation>
    <scope>NUCLEOTIDE SEQUENCE</scope>
    <source>
        <strain evidence="1">IoA-00</strain>
    </source>
</reference>
<dbReference type="EMBL" id="HG994593">
    <property type="protein sequence ID" value="CAF2850226.1"/>
    <property type="molecule type" value="Genomic_DNA"/>
</dbReference>
<accession>A0A7R8CQX3</accession>
<evidence type="ECO:0000313" key="1">
    <source>
        <dbReference type="EMBL" id="CAF2850226.1"/>
    </source>
</evidence>
<evidence type="ECO:0000313" key="2">
    <source>
        <dbReference type="Proteomes" id="UP000675881"/>
    </source>
</evidence>
<proteinExistence type="predicted"/>
<keyword evidence="2" id="KW-1185">Reference proteome</keyword>
<name>A0A7R8CQX3_LEPSM</name>
<organism evidence="1 2">
    <name type="scientific">Lepeophtheirus salmonis</name>
    <name type="common">Salmon louse</name>
    <name type="synonym">Caligus salmonis</name>
    <dbReference type="NCBI Taxonomy" id="72036"/>
    <lineage>
        <taxon>Eukaryota</taxon>
        <taxon>Metazoa</taxon>
        <taxon>Ecdysozoa</taxon>
        <taxon>Arthropoda</taxon>
        <taxon>Crustacea</taxon>
        <taxon>Multicrustacea</taxon>
        <taxon>Hexanauplia</taxon>
        <taxon>Copepoda</taxon>
        <taxon>Siphonostomatoida</taxon>
        <taxon>Caligidae</taxon>
        <taxon>Lepeophtheirus</taxon>
    </lineage>
</organism>
<gene>
    <name evidence="1" type="ORF">LSAA_5265</name>
</gene>
<sequence length="114" mass="13765">MDRRRIYVEFLQSERSKYMHWESRRLCSDGRDSFNSYERGVFCNRIFAGPMELVNPIKKVYFYWAKMSTSWESIFEDFFTEWDQRSPLIPTHVSDRVNNFLRSGLLLQSRSCSP</sequence>
<dbReference type="Proteomes" id="UP000675881">
    <property type="component" value="Chromosome 14"/>
</dbReference>